<proteinExistence type="predicted"/>
<evidence type="ECO:0000313" key="3">
    <source>
        <dbReference type="Proteomes" id="UP000683291"/>
    </source>
</evidence>
<dbReference type="Proteomes" id="UP000683291">
    <property type="component" value="Chromosome pJK7-1-1"/>
</dbReference>
<keyword evidence="1" id="KW-0812">Transmembrane</keyword>
<protein>
    <submittedName>
        <fullName evidence="2">Uncharacterized protein</fullName>
    </submittedName>
</protein>
<feature type="transmembrane region" description="Helical" evidence="1">
    <location>
        <begin position="36"/>
        <end position="55"/>
    </location>
</feature>
<feature type="transmembrane region" description="Helical" evidence="1">
    <location>
        <begin position="7"/>
        <end position="30"/>
    </location>
</feature>
<keyword evidence="3" id="KW-1185">Reference proteome</keyword>
<accession>A0A975JGS8</accession>
<evidence type="ECO:0000313" key="2">
    <source>
        <dbReference type="EMBL" id="QUJ78239.1"/>
    </source>
</evidence>
<evidence type="ECO:0000256" key="1">
    <source>
        <dbReference type="SAM" id="Phobius"/>
    </source>
</evidence>
<sequence>MIESLQLPFVLGTVAVLMVMRVPVGIALLLSGAMGFAFIRGTTITFDTIGGVYLISDRATR</sequence>
<organism evidence="2 3">
    <name type="scientific">Sulfitobacter albidus</name>
    <dbReference type="NCBI Taxonomy" id="2829501"/>
    <lineage>
        <taxon>Bacteria</taxon>
        <taxon>Pseudomonadati</taxon>
        <taxon>Pseudomonadota</taxon>
        <taxon>Alphaproteobacteria</taxon>
        <taxon>Rhodobacterales</taxon>
        <taxon>Roseobacteraceae</taxon>
        <taxon>Sulfitobacter</taxon>
    </lineage>
</organism>
<dbReference type="EMBL" id="CP073582">
    <property type="protein sequence ID" value="QUJ78239.1"/>
    <property type="molecule type" value="Genomic_DNA"/>
</dbReference>
<keyword evidence="1" id="KW-0472">Membrane</keyword>
<dbReference type="KEGG" id="sual:KDD17_17265"/>
<dbReference type="AlphaFoldDB" id="A0A975JGS8"/>
<name>A0A975JGS8_9RHOB</name>
<keyword evidence="1" id="KW-1133">Transmembrane helix</keyword>
<gene>
    <name evidence="2" type="ORF">KDD17_17265</name>
</gene>
<dbReference type="RefSeq" id="WP_212706431.1">
    <property type="nucleotide sequence ID" value="NZ_CP073582.1"/>
</dbReference>
<reference evidence="2" key="1">
    <citation type="submission" date="2021-04" db="EMBL/GenBank/DDBJ databases">
        <title>Complete genome sequence for Sulfitobacter sp. strain JK7-1.</title>
        <authorList>
            <person name="Park S.-J."/>
        </authorList>
    </citation>
    <scope>NUCLEOTIDE SEQUENCE</scope>
    <source>
        <strain evidence="2">JK7-1</strain>
    </source>
</reference>